<proteinExistence type="inferred from homology"/>
<evidence type="ECO:0000259" key="3">
    <source>
        <dbReference type="PROSITE" id="PS50203"/>
    </source>
</evidence>
<name>A0A4W5KVJ4_9TELE</name>
<dbReference type="AlphaFoldDB" id="A0A4W5KVJ4"/>
<dbReference type="Ensembl" id="ENSHHUT00000021495.1">
    <property type="protein sequence ID" value="ENSHHUP00000020722.1"/>
    <property type="gene ID" value="ENSHHUG00000012985.1"/>
</dbReference>
<comment type="caution">
    <text evidence="2">Lacks conserved residue(s) required for the propagation of feature annotation.</text>
</comment>
<dbReference type="STRING" id="62062.ENSHHUP00000020722"/>
<dbReference type="Proteomes" id="UP000314982">
    <property type="component" value="Unassembled WGS sequence"/>
</dbReference>
<accession>A0A4W5KVJ4</accession>
<reference evidence="5" key="1">
    <citation type="submission" date="2018-06" db="EMBL/GenBank/DDBJ databases">
        <title>Genome assembly of Danube salmon.</title>
        <authorList>
            <person name="Macqueen D.J."/>
            <person name="Gundappa M.K."/>
        </authorList>
    </citation>
    <scope>NUCLEOTIDE SEQUENCE [LARGE SCALE GENOMIC DNA]</scope>
</reference>
<evidence type="ECO:0000256" key="2">
    <source>
        <dbReference type="PROSITE-ProRule" id="PRU00239"/>
    </source>
</evidence>
<dbReference type="PROSITE" id="PS50203">
    <property type="entry name" value="CALPAIN_CAT"/>
    <property type="match status" value="1"/>
</dbReference>
<keyword evidence="5" id="KW-1185">Reference proteome</keyword>
<comment type="similarity">
    <text evidence="1">Belongs to the peptidase C2 family.</text>
</comment>
<evidence type="ECO:0000313" key="5">
    <source>
        <dbReference type="Proteomes" id="UP000314982"/>
    </source>
</evidence>
<dbReference type="GeneTree" id="ENSGT01130000278888"/>
<feature type="domain" description="Calpain catalytic" evidence="3">
    <location>
        <begin position="27"/>
        <end position="60"/>
    </location>
</feature>
<dbReference type="PANTHER" id="PTHR10183:SF395">
    <property type="entry name" value="CALPAIN 2, (M_II) LARGE SUBUNIT A-RELATED"/>
    <property type="match status" value="1"/>
</dbReference>
<evidence type="ECO:0000313" key="4">
    <source>
        <dbReference type="Ensembl" id="ENSHHUP00000020722.1"/>
    </source>
</evidence>
<dbReference type="PANTHER" id="PTHR10183">
    <property type="entry name" value="CALPAIN"/>
    <property type="match status" value="1"/>
</dbReference>
<organism evidence="4 5">
    <name type="scientific">Hucho hucho</name>
    <name type="common">huchen</name>
    <dbReference type="NCBI Taxonomy" id="62062"/>
    <lineage>
        <taxon>Eukaryota</taxon>
        <taxon>Metazoa</taxon>
        <taxon>Chordata</taxon>
        <taxon>Craniata</taxon>
        <taxon>Vertebrata</taxon>
        <taxon>Euteleostomi</taxon>
        <taxon>Actinopterygii</taxon>
        <taxon>Neopterygii</taxon>
        <taxon>Teleostei</taxon>
        <taxon>Protacanthopterygii</taxon>
        <taxon>Salmoniformes</taxon>
        <taxon>Salmonidae</taxon>
        <taxon>Salmoninae</taxon>
        <taxon>Hucho</taxon>
    </lineage>
</organism>
<dbReference type="SUPFAM" id="SSF54001">
    <property type="entry name" value="Cysteine proteinases"/>
    <property type="match status" value="1"/>
</dbReference>
<protein>
    <recommendedName>
        <fullName evidence="3">Calpain catalytic domain-containing protein</fullName>
    </recommendedName>
</protein>
<reference evidence="4" key="2">
    <citation type="submission" date="2025-08" db="UniProtKB">
        <authorList>
            <consortium name="Ensembl"/>
        </authorList>
    </citation>
    <scope>IDENTIFICATION</scope>
</reference>
<dbReference type="InterPro" id="IPR022684">
    <property type="entry name" value="Calpain_cysteine_protease"/>
</dbReference>
<dbReference type="GO" id="GO:0006508">
    <property type="term" value="P:proteolysis"/>
    <property type="evidence" value="ECO:0007669"/>
    <property type="project" value="InterPro"/>
</dbReference>
<evidence type="ECO:0000256" key="1">
    <source>
        <dbReference type="ARBA" id="ARBA00007623"/>
    </source>
</evidence>
<dbReference type="GO" id="GO:0004198">
    <property type="term" value="F:calcium-dependent cysteine-type endopeptidase activity"/>
    <property type="evidence" value="ECO:0007669"/>
    <property type="project" value="InterPro"/>
</dbReference>
<sequence length="82" mass="9469">NPLYENVMYLNQDFQSLRSECLRKGSIFTDCTFPAAPESLGFKELGPNSSKTRGVQWKRPGVSYYASYTHCIYAWLKCLLYD</sequence>
<dbReference type="GO" id="GO:0005737">
    <property type="term" value="C:cytoplasm"/>
    <property type="evidence" value="ECO:0007669"/>
    <property type="project" value="TreeGrafter"/>
</dbReference>
<dbReference type="InterPro" id="IPR001300">
    <property type="entry name" value="Peptidase_C2_calpain_cat"/>
</dbReference>
<dbReference type="InterPro" id="IPR038765">
    <property type="entry name" value="Papain-like_cys_pep_sf"/>
</dbReference>
<reference evidence="4" key="3">
    <citation type="submission" date="2025-09" db="UniProtKB">
        <authorList>
            <consortium name="Ensembl"/>
        </authorList>
    </citation>
    <scope>IDENTIFICATION</scope>
</reference>